<dbReference type="SUPFAM" id="SSF58104">
    <property type="entry name" value="Methyl-accepting chemotaxis protein (MCP) signaling domain"/>
    <property type="match status" value="1"/>
</dbReference>
<dbReference type="InterPro" id="IPR004090">
    <property type="entry name" value="Chemotax_Me-accpt_rcpt"/>
</dbReference>
<evidence type="ECO:0000259" key="6">
    <source>
        <dbReference type="PROSITE" id="PS50113"/>
    </source>
</evidence>
<dbReference type="SMART" id="SM00086">
    <property type="entry name" value="PAC"/>
    <property type="match status" value="1"/>
</dbReference>
<gene>
    <name evidence="7" type="ORF">KZ820_03610</name>
</gene>
<dbReference type="NCBIfam" id="TIGR00229">
    <property type="entry name" value="sensory_box"/>
    <property type="match status" value="1"/>
</dbReference>
<dbReference type="PROSITE" id="PS50113">
    <property type="entry name" value="PAC"/>
    <property type="match status" value="1"/>
</dbReference>
<dbReference type="CDD" id="cd00130">
    <property type="entry name" value="PAS"/>
    <property type="match status" value="1"/>
</dbReference>
<organism evidence="7 8">
    <name type="scientific">Sphingomonas citri</name>
    <dbReference type="NCBI Taxonomy" id="2862499"/>
    <lineage>
        <taxon>Bacteria</taxon>
        <taxon>Pseudomonadati</taxon>
        <taxon>Pseudomonadota</taxon>
        <taxon>Alphaproteobacteria</taxon>
        <taxon>Sphingomonadales</taxon>
        <taxon>Sphingomonadaceae</taxon>
        <taxon>Sphingomonas</taxon>
    </lineage>
</organism>
<dbReference type="PROSITE" id="PS50111">
    <property type="entry name" value="CHEMOTAXIS_TRANSDUC_2"/>
    <property type="match status" value="1"/>
</dbReference>
<feature type="domain" description="Methyl-accepting transducer" evidence="4">
    <location>
        <begin position="130"/>
        <end position="200"/>
    </location>
</feature>
<evidence type="ECO:0000313" key="7">
    <source>
        <dbReference type="EMBL" id="MBW6529811.1"/>
    </source>
</evidence>
<dbReference type="PANTHER" id="PTHR32089">
    <property type="entry name" value="METHYL-ACCEPTING CHEMOTAXIS PROTEIN MCPB"/>
    <property type="match status" value="1"/>
</dbReference>
<accession>A0ABS7BJL7</accession>
<keyword evidence="1 3" id="KW-0807">Transducer</keyword>
<comment type="similarity">
    <text evidence="2">Belongs to the methyl-accepting chemotaxis (MCP) protein family.</text>
</comment>
<evidence type="ECO:0000259" key="4">
    <source>
        <dbReference type="PROSITE" id="PS50111"/>
    </source>
</evidence>
<evidence type="ECO:0000256" key="3">
    <source>
        <dbReference type="PROSITE-ProRule" id="PRU00284"/>
    </source>
</evidence>
<dbReference type="Gene3D" id="6.10.250.3200">
    <property type="match status" value="1"/>
</dbReference>
<evidence type="ECO:0000259" key="5">
    <source>
        <dbReference type="PROSITE" id="PS50112"/>
    </source>
</evidence>
<dbReference type="InterPro" id="IPR035965">
    <property type="entry name" value="PAS-like_dom_sf"/>
</dbReference>
<dbReference type="Proteomes" id="UP000759103">
    <property type="component" value="Unassembled WGS sequence"/>
</dbReference>
<feature type="domain" description="PAC" evidence="6">
    <location>
        <begin position="60"/>
        <end position="112"/>
    </location>
</feature>
<dbReference type="PROSITE" id="PS50112">
    <property type="entry name" value="PAS"/>
    <property type="match status" value="1"/>
</dbReference>
<dbReference type="EMBL" id="JAHXZN010000001">
    <property type="protein sequence ID" value="MBW6529811.1"/>
    <property type="molecule type" value="Genomic_DNA"/>
</dbReference>
<dbReference type="Pfam" id="PF08448">
    <property type="entry name" value="PAS_4"/>
    <property type="match status" value="1"/>
</dbReference>
<dbReference type="Pfam" id="PF00015">
    <property type="entry name" value="MCPsignal"/>
    <property type="match status" value="1"/>
</dbReference>
<dbReference type="PANTHER" id="PTHR32089:SF120">
    <property type="entry name" value="METHYL-ACCEPTING CHEMOTAXIS PROTEIN TLPQ"/>
    <property type="match status" value="1"/>
</dbReference>
<dbReference type="InterPro" id="IPR000014">
    <property type="entry name" value="PAS"/>
</dbReference>
<comment type="caution">
    <text evidence="7">The sequence shown here is derived from an EMBL/GenBank/DDBJ whole genome shotgun (WGS) entry which is preliminary data.</text>
</comment>
<dbReference type="InterPro" id="IPR001610">
    <property type="entry name" value="PAC"/>
</dbReference>
<evidence type="ECO:0000313" key="8">
    <source>
        <dbReference type="Proteomes" id="UP000759103"/>
    </source>
</evidence>
<sequence>MIEFTPDGTITWVNERFLKAMGYAAREVEGRHHRTLCPAAFAASADYAALWRALAEGKHQSGLFERVARDGSAVWLRAVYTPITGENGAVERIVKFASDVTAEVNLADEVELRLRESQRYRGQAEVDRGKMETLVEQLAGVVDAIAGIAAQTNLLALNASIEAARAGDAGRGFAVVAAEVKKLAGDTQAATLRARQMIAA</sequence>
<proteinExistence type="inferred from homology"/>
<dbReference type="Gene3D" id="3.30.450.20">
    <property type="entry name" value="PAS domain"/>
    <property type="match status" value="1"/>
</dbReference>
<dbReference type="SUPFAM" id="SSF55785">
    <property type="entry name" value="PYP-like sensor domain (PAS domain)"/>
    <property type="match status" value="1"/>
</dbReference>
<evidence type="ECO:0000256" key="2">
    <source>
        <dbReference type="ARBA" id="ARBA00029447"/>
    </source>
</evidence>
<dbReference type="InterPro" id="IPR013656">
    <property type="entry name" value="PAS_4"/>
</dbReference>
<evidence type="ECO:0000256" key="1">
    <source>
        <dbReference type="ARBA" id="ARBA00023224"/>
    </source>
</evidence>
<dbReference type="InterPro" id="IPR004089">
    <property type="entry name" value="MCPsignal_dom"/>
</dbReference>
<name>A0ABS7BJL7_9SPHN</name>
<dbReference type="InterPro" id="IPR000700">
    <property type="entry name" value="PAS-assoc_C"/>
</dbReference>
<keyword evidence="8" id="KW-1185">Reference proteome</keyword>
<protein>
    <submittedName>
        <fullName evidence="7">PAS domain S-box protein</fullName>
    </submittedName>
</protein>
<reference evidence="7 8" key="1">
    <citation type="submission" date="2021-07" db="EMBL/GenBank/DDBJ databases">
        <title>Sphingomonas sp.</title>
        <authorList>
            <person name="Feng G."/>
            <person name="Li J."/>
            <person name="Pan M."/>
        </authorList>
    </citation>
    <scope>NUCLEOTIDE SEQUENCE [LARGE SCALE GENOMIC DNA]</scope>
    <source>
        <strain evidence="7 8">RRHST34</strain>
    </source>
</reference>
<dbReference type="PRINTS" id="PR00260">
    <property type="entry name" value="CHEMTRNSDUCR"/>
</dbReference>
<feature type="domain" description="PAS" evidence="5">
    <location>
        <begin position="1"/>
        <end position="31"/>
    </location>
</feature>